<dbReference type="EMBL" id="ALIE01000058">
    <property type="protein sequence ID" value="EJS43957.1"/>
    <property type="molecule type" value="Genomic_DNA"/>
</dbReference>
<dbReference type="AlphaFoldDB" id="J8LPB7"/>
<accession>J8LPB7</accession>
<dbReference type="Proteomes" id="UP000006968">
    <property type="component" value="Chromosome V"/>
</dbReference>
<dbReference type="OrthoDB" id="4069967at2759"/>
<proteinExistence type="predicted"/>
<reference evidence="1 2" key="1">
    <citation type="journal article" date="2013" name="BMC Genomics">
        <title>High quality de novo sequencing and assembly of the Saccharomyces arboricolus genome.</title>
        <authorList>
            <person name="Liti G."/>
            <person name="Nguyen Ba A.N."/>
            <person name="Blythe M."/>
            <person name="Mueller C.A."/>
            <person name="Bergstroem A."/>
            <person name="Cubillos F.A."/>
            <person name="Dafhnis-Calas F."/>
            <person name="Khoshraftar S."/>
            <person name="Malla S."/>
            <person name="Mehta N."/>
            <person name="Siow C.C."/>
            <person name="Warringer J."/>
            <person name="Moses A.M."/>
            <person name="Louis E.J."/>
            <person name="Nieduszynski C.A."/>
        </authorList>
    </citation>
    <scope>NUCLEOTIDE SEQUENCE [LARGE SCALE GENOMIC DNA]</scope>
    <source>
        <strain evidence="2">H-6 / AS 2.3317 / CBS 10644</strain>
    </source>
</reference>
<name>J8LPB7_SACAR</name>
<evidence type="ECO:0000313" key="1">
    <source>
        <dbReference type="EMBL" id="EJS43957.1"/>
    </source>
</evidence>
<protein>
    <submittedName>
        <fullName evidence="1">YER137C</fullName>
    </submittedName>
</protein>
<dbReference type="HOGENOM" id="CLU_125085_0_0_1"/>
<keyword evidence="2" id="KW-1185">Reference proteome</keyword>
<dbReference type="Pfam" id="PF16588">
    <property type="entry name" value="zf-C2H2_10"/>
    <property type="match status" value="1"/>
</dbReference>
<organism evidence="1 2">
    <name type="scientific">Saccharomyces arboricola (strain H-6 / AS 2.3317 / CBS 10644)</name>
    <name type="common">Yeast</name>
    <dbReference type="NCBI Taxonomy" id="1160507"/>
    <lineage>
        <taxon>Eukaryota</taxon>
        <taxon>Fungi</taxon>
        <taxon>Dikarya</taxon>
        <taxon>Ascomycota</taxon>
        <taxon>Saccharomycotina</taxon>
        <taxon>Saccharomycetes</taxon>
        <taxon>Saccharomycetales</taxon>
        <taxon>Saccharomycetaceae</taxon>
        <taxon>Saccharomyces</taxon>
    </lineage>
</organism>
<gene>
    <name evidence="1" type="ORF">SU7_0934</name>
</gene>
<sequence length="147" mass="16383">MSKVPTKTEDDIIRLSRAMDALAKLIISKQKDGFQLQVEYKHKLEELEKVINLLLGLNNGSGSSVTDTNALDSILRNGIEIVEKDNQEYALIPIKRKDADGSTNTAGEITSKRSSKKKKNRIKCSFCHNPGHTRAHCIVKLTLPPKE</sequence>
<evidence type="ECO:0000313" key="2">
    <source>
        <dbReference type="Proteomes" id="UP000006968"/>
    </source>
</evidence>
<comment type="caution">
    <text evidence="1">The sequence shown here is derived from an EMBL/GenBank/DDBJ whole genome shotgun (WGS) entry which is preliminary data.</text>
</comment>